<dbReference type="EMBL" id="CP003345">
    <property type="protein sequence ID" value="AFM05387.1"/>
    <property type="molecule type" value="Genomic_DNA"/>
</dbReference>
<dbReference type="eggNOG" id="ENOG50349SD">
    <property type="taxonomic scope" value="Bacteria"/>
</dbReference>
<evidence type="ECO:0000313" key="1">
    <source>
        <dbReference type="EMBL" id="AFM05387.1"/>
    </source>
</evidence>
<protein>
    <recommendedName>
        <fullName evidence="3">MORN repeat protein</fullName>
    </recommendedName>
</protein>
<reference evidence="2" key="1">
    <citation type="submission" date="2012-06" db="EMBL/GenBank/DDBJ databases">
        <title>The complete genome of Flexibacter litoralis DSM 6794.</title>
        <authorList>
            <person name="Lucas S."/>
            <person name="Copeland A."/>
            <person name="Lapidus A."/>
            <person name="Glavina del Rio T."/>
            <person name="Dalin E."/>
            <person name="Tice H."/>
            <person name="Bruce D."/>
            <person name="Goodwin L."/>
            <person name="Pitluck S."/>
            <person name="Peters L."/>
            <person name="Ovchinnikova G."/>
            <person name="Lu M."/>
            <person name="Kyrpides N."/>
            <person name="Mavromatis K."/>
            <person name="Ivanova N."/>
            <person name="Brettin T."/>
            <person name="Detter J.C."/>
            <person name="Han C."/>
            <person name="Larimer F."/>
            <person name="Land M."/>
            <person name="Hauser L."/>
            <person name="Markowitz V."/>
            <person name="Cheng J.-F."/>
            <person name="Hugenholtz P."/>
            <person name="Woyke T."/>
            <person name="Wu D."/>
            <person name="Spring S."/>
            <person name="Lang E."/>
            <person name="Kopitz M."/>
            <person name="Brambilla E."/>
            <person name="Klenk H.-P."/>
            <person name="Eisen J.A."/>
        </authorList>
    </citation>
    <scope>NUCLEOTIDE SEQUENCE [LARGE SCALE GENOMIC DNA]</scope>
    <source>
        <strain evidence="2">ATCC 23117 / DSM 6794 / NBRC 15988 / NCIMB 1366 / Sio-4</strain>
    </source>
</reference>
<evidence type="ECO:0000313" key="2">
    <source>
        <dbReference type="Proteomes" id="UP000006054"/>
    </source>
</evidence>
<gene>
    <name evidence="1" type="ordered locus">Fleli_3047</name>
</gene>
<keyword evidence="2" id="KW-1185">Reference proteome</keyword>
<name>I4AN52_BERLS</name>
<organism evidence="1 2">
    <name type="scientific">Bernardetia litoralis (strain ATCC 23117 / DSM 6794 / NBRC 15988 / NCIMB 1366 / Fx l1 / Sio-4)</name>
    <name type="common">Flexibacter litoralis</name>
    <dbReference type="NCBI Taxonomy" id="880071"/>
    <lineage>
        <taxon>Bacteria</taxon>
        <taxon>Pseudomonadati</taxon>
        <taxon>Bacteroidota</taxon>
        <taxon>Cytophagia</taxon>
        <taxon>Cytophagales</taxon>
        <taxon>Bernardetiaceae</taxon>
        <taxon>Bernardetia</taxon>
    </lineage>
</organism>
<dbReference type="HOGENOM" id="CLU_1347251_0_0_10"/>
<dbReference type="KEGG" id="fli:Fleli_3047"/>
<accession>I4AN52</accession>
<sequence>MKKIVIVLSLLILISCSPKMIGLPFLGISKYGNLEDGIPLFDTLIIDLKEKDTISIGKYAVSTEKKMGKLKTGYWKIYYSNNILKEEGEYGVGKFIDCGVGGTYYRYNNYRTGVWKYYKENGELKCKISYYPDTLLVENSCGRVKIVFGLIKNFSKLQYLYNLTADEIFQLQKLRTEDEHQKMTLIPISGVLVFEYDDFKIED</sequence>
<dbReference type="PROSITE" id="PS51257">
    <property type="entry name" value="PROKAR_LIPOPROTEIN"/>
    <property type="match status" value="1"/>
</dbReference>
<dbReference type="AlphaFoldDB" id="I4AN52"/>
<proteinExistence type="predicted"/>
<evidence type="ECO:0008006" key="3">
    <source>
        <dbReference type="Google" id="ProtNLM"/>
    </source>
</evidence>
<dbReference type="Proteomes" id="UP000006054">
    <property type="component" value="Chromosome"/>
</dbReference>